<sequence>SDFLIDEKIPVHKKENTWLLCSGQKVVWVMGHRIDNRFKITEETRQVFKIEIR</sequence>
<comment type="caution">
    <text evidence="2">The sequence shown here is derived from an EMBL/GenBank/DDBJ whole genome shotgun (WGS) entry which is preliminary data.</text>
</comment>
<dbReference type="GO" id="GO:0008033">
    <property type="term" value="P:tRNA processing"/>
    <property type="evidence" value="ECO:0007669"/>
    <property type="project" value="InterPro"/>
</dbReference>
<dbReference type="InterPro" id="IPR012796">
    <property type="entry name" value="Lysidine-tRNA-synth_C"/>
</dbReference>
<dbReference type="SUPFAM" id="SSF56037">
    <property type="entry name" value="PheT/TilS domain"/>
    <property type="match status" value="1"/>
</dbReference>
<gene>
    <name evidence="2" type="ORF">ENN90_07105</name>
</gene>
<proteinExistence type="predicted"/>
<name>A0A831LKR8_9BACT</name>
<accession>A0A831LKR8</accession>
<evidence type="ECO:0000259" key="1">
    <source>
        <dbReference type="Pfam" id="PF11734"/>
    </source>
</evidence>
<dbReference type="GO" id="GO:0005524">
    <property type="term" value="F:ATP binding"/>
    <property type="evidence" value="ECO:0007669"/>
    <property type="project" value="InterPro"/>
</dbReference>
<dbReference type="Pfam" id="PF11734">
    <property type="entry name" value="TilS_C"/>
    <property type="match status" value="1"/>
</dbReference>
<feature type="domain" description="Lysidine-tRNA(Ile) synthetase C-terminal" evidence="1">
    <location>
        <begin position="2"/>
        <end position="46"/>
    </location>
</feature>
<dbReference type="EMBL" id="DSDK01000389">
    <property type="protein sequence ID" value="HDR51375.1"/>
    <property type="molecule type" value="Genomic_DNA"/>
</dbReference>
<feature type="non-terminal residue" evidence="2">
    <location>
        <position position="1"/>
    </location>
</feature>
<dbReference type="GO" id="GO:0005737">
    <property type="term" value="C:cytoplasm"/>
    <property type="evidence" value="ECO:0007669"/>
    <property type="project" value="InterPro"/>
</dbReference>
<organism evidence="2">
    <name type="scientific">Mariniphaga anaerophila</name>
    <dbReference type="NCBI Taxonomy" id="1484053"/>
    <lineage>
        <taxon>Bacteria</taxon>
        <taxon>Pseudomonadati</taxon>
        <taxon>Bacteroidota</taxon>
        <taxon>Bacteroidia</taxon>
        <taxon>Marinilabiliales</taxon>
        <taxon>Prolixibacteraceae</taxon>
        <taxon>Mariniphaga</taxon>
    </lineage>
</organism>
<dbReference type="AlphaFoldDB" id="A0A831LKR8"/>
<protein>
    <submittedName>
        <fullName evidence="2">tRNA(Ile)-lysidine synthetase</fullName>
    </submittedName>
</protein>
<evidence type="ECO:0000313" key="2">
    <source>
        <dbReference type="EMBL" id="HDR51375.1"/>
    </source>
</evidence>
<reference evidence="2" key="1">
    <citation type="journal article" date="2020" name="mSystems">
        <title>Genome- and Community-Level Interaction Insights into Carbon Utilization and Element Cycling Functions of Hydrothermarchaeota in Hydrothermal Sediment.</title>
        <authorList>
            <person name="Zhou Z."/>
            <person name="Liu Y."/>
            <person name="Xu W."/>
            <person name="Pan J."/>
            <person name="Luo Z.H."/>
            <person name="Li M."/>
        </authorList>
    </citation>
    <scope>NUCLEOTIDE SEQUENCE [LARGE SCALE GENOMIC DNA]</scope>
    <source>
        <strain evidence="2">SpSt-1217</strain>
    </source>
</reference>
<dbReference type="GO" id="GO:0016879">
    <property type="term" value="F:ligase activity, forming carbon-nitrogen bonds"/>
    <property type="evidence" value="ECO:0007669"/>
    <property type="project" value="InterPro"/>
</dbReference>
<dbReference type="Proteomes" id="UP000886047">
    <property type="component" value="Unassembled WGS sequence"/>
</dbReference>